<dbReference type="AlphaFoldDB" id="A0A1I5YU10"/>
<dbReference type="Pfam" id="PF02602">
    <property type="entry name" value="HEM4"/>
    <property type="match status" value="1"/>
</dbReference>
<reference evidence="12" key="1">
    <citation type="submission" date="2016-10" db="EMBL/GenBank/DDBJ databases">
        <authorList>
            <person name="Varghese N."/>
            <person name="Submissions S."/>
        </authorList>
    </citation>
    <scope>NUCLEOTIDE SEQUENCE [LARGE SCALE GENOMIC DNA]</scope>
    <source>
        <strain evidence="12">DSM 11706</strain>
    </source>
</reference>
<dbReference type="EMBL" id="FOXU01000003">
    <property type="protein sequence ID" value="SFQ47724.1"/>
    <property type="molecule type" value="Genomic_DNA"/>
</dbReference>
<dbReference type="GO" id="GO:0006782">
    <property type="term" value="P:protoporphyrinogen IX biosynthetic process"/>
    <property type="evidence" value="ECO:0007669"/>
    <property type="project" value="UniProtKB-UniRule"/>
</dbReference>
<dbReference type="RefSeq" id="WP_093536981.1">
    <property type="nucleotide sequence ID" value="NZ_FOXU01000003.1"/>
</dbReference>
<evidence type="ECO:0000256" key="6">
    <source>
        <dbReference type="ARBA" id="ARBA00037589"/>
    </source>
</evidence>
<dbReference type="Gene3D" id="3.40.50.10090">
    <property type="match status" value="2"/>
</dbReference>
<evidence type="ECO:0000256" key="1">
    <source>
        <dbReference type="ARBA" id="ARBA00004772"/>
    </source>
</evidence>
<name>A0A1I5YU10_9BACI</name>
<dbReference type="UniPathway" id="UPA00251">
    <property type="reaction ID" value="UER00320"/>
</dbReference>
<dbReference type="GO" id="GO:0004852">
    <property type="term" value="F:uroporphyrinogen-III synthase activity"/>
    <property type="evidence" value="ECO:0007669"/>
    <property type="project" value="UniProtKB-UniRule"/>
</dbReference>
<evidence type="ECO:0000256" key="7">
    <source>
        <dbReference type="ARBA" id="ARBA00040167"/>
    </source>
</evidence>
<dbReference type="EC" id="4.2.1.75" evidence="3 9"/>
<dbReference type="CDD" id="cd06578">
    <property type="entry name" value="HemD"/>
    <property type="match status" value="1"/>
</dbReference>
<comment type="similarity">
    <text evidence="2 9">Belongs to the uroporphyrinogen-III synthase family.</text>
</comment>
<organism evidence="11 12">
    <name type="scientific">Psychrobacillus psychrotolerans</name>
    <dbReference type="NCBI Taxonomy" id="126156"/>
    <lineage>
        <taxon>Bacteria</taxon>
        <taxon>Bacillati</taxon>
        <taxon>Bacillota</taxon>
        <taxon>Bacilli</taxon>
        <taxon>Bacillales</taxon>
        <taxon>Bacillaceae</taxon>
        <taxon>Psychrobacillus</taxon>
    </lineage>
</organism>
<dbReference type="SUPFAM" id="SSF69618">
    <property type="entry name" value="HemD-like"/>
    <property type="match status" value="1"/>
</dbReference>
<evidence type="ECO:0000313" key="12">
    <source>
        <dbReference type="Proteomes" id="UP000198734"/>
    </source>
</evidence>
<evidence type="ECO:0000256" key="8">
    <source>
        <dbReference type="ARBA" id="ARBA00048617"/>
    </source>
</evidence>
<evidence type="ECO:0000256" key="4">
    <source>
        <dbReference type="ARBA" id="ARBA00023239"/>
    </source>
</evidence>
<dbReference type="Proteomes" id="UP000198734">
    <property type="component" value="Unassembled WGS sequence"/>
</dbReference>
<dbReference type="PANTHER" id="PTHR38042">
    <property type="entry name" value="UROPORPHYRINOGEN-III SYNTHASE, CHLOROPLASTIC"/>
    <property type="match status" value="1"/>
</dbReference>
<evidence type="ECO:0000256" key="3">
    <source>
        <dbReference type="ARBA" id="ARBA00013109"/>
    </source>
</evidence>
<gene>
    <name evidence="11" type="ORF">SAMN05421670_2252</name>
</gene>
<evidence type="ECO:0000256" key="2">
    <source>
        <dbReference type="ARBA" id="ARBA00008133"/>
    </source>
</evidence>
<dbReference type="OrthoDB" id="9815856at2"/>
<comment type="pathway">
    <text evidence="1 9">Porphyrin-containing compound metabolism; protoporphyrin-IX biosynthesis; coproporphyrinogen-III from 5-aminolevulinate: step 3/4.</text>
</comment>
<sequence length="254" mass="28157">MSNKTPLIGENVIFTGILRSTEASDLVKRFGGNAVIAPMIATKEIVSSHDLSLLQSCNLYDWLIFTSQSSVKAFHSKMVKYQLDASFFTAKIAVVGTKTASAIEDLGLSVNFTPTIFSADVFVQEFPEVVSSTARCLFVKGNLAKDTIKNGLSNHVQEWTIYETVELEENKEKVENLLKNKEKCSIIFTSPSTAEVYHRSIGASFGYNHTTVCAIGHITKNYLESINVTVQVMPETYTLKDVIVKLAEWKGRVQ</sequence>
<feature type="domain" description="Tetrapyrrole biosynthesis uroporphyrinogen III synthase" evidence="10">
    <location>
        <begin position="24"/>
        <end position="242"/>
    </location>
</feature>
<accession>A0A1I5YU10</accession>
<dbReference type="STRING" id="126156.SAMN05421670_2252"/>
<dbReference type="PANTHER" id="PTHR38042:SF1">
    <property type="entry name" value="UROPORPHYRINOGEN-III SYNTHASE, CHLOROPLASTIC"/>
    <property type="match status" value="1"/>
</dbReference>
<proteinExistence type="inferred from homology"/>
<evidence type="ECO:0000256" key="5">
    <source>
        <dbReference type="ARBA" id="ARBA00023244"/>
    </source>
</evidence>
<comment type="function">
    <text evidence="6 9">Catalyzes cyclization of the linear tetrapyrrole, hydroxymethylbilane, to the macrocyclic uroporphyrinogen III.</text>
</comment>
<keyword evidence="12" id="KW-1185">Reference proteome</keyword>
<dbReference type="InterPro" id="IPR036108">
    <property type="entry name" value="4pyrrol_syn_uPrphyn_synt_sf"/>
</dbReference>
<keyword evidence="4 9" id="KW-0456">Lyase</keyword>
<comment type="catalytic activity">
    <reaction evidence="8 9">
        <text>hydroxymethylbilane = uroporphyrinogen III + H2O</text>
        <dbReference type="Rhea" id="RHEA:18965"/>
        <dbReference type="ChEBI" id="CHEBI:15377"/>
        <dbReference type="ChEBI" id="CHEBI:57308"/>
        <dbReference type="ChEBI" id="CHEBI:57845"/>
        <dbReference type="EC" id="4.2.1.75"/>
    </reaction>
</comment>
<dbReference type="InterPro" id="IPR039793">
    <property type="entry name" value="UROS/Hem4"/>
</dbReference>
<keyword evidence="5 9" id="KW-0627">Porphyrin biosynthesis</keyword>
<evidence type="ECO:0000259" key="10">
    <source>
        <dbReference type="Pfam" id="PF02602"/>
    </source>
</evidence>
<dbReference type="GO" id="GO:0006780">
    <property type="term" value="P:uroporphyrinogen III biosynthetic process"/>
    <property type="evidence" value="ECO:0007669"/>
    <property type="project" value="UniProtKB-UniRule"/>
</dbReference>
<evidence type="ECO:0000313" key="11">
    <source>
        <dbReference type="EMBL" id="SFQ47724.1"/>
    </source>
</evidence>
<dbReference type="InterPro" id="IPR003754">
    <property type="entry name" value="4pyrrol_synth_uPrphyn_synth"/>
</dbReference>
<evidence type="ECO:0000256" key="9">
    <source>
        <dbReference type="RuleBase" id="RU366031"/>
    </source>
</evidence>
<protein>
    <recommendedName>
        <fullName evidence="7 9">Uroporphyrinogen-III synthase</fullName>
        <ecNumber evidence="3 9">4.2.1.75</ecNumber>
    </recommendedName>
</protein>